<dbReference type="InterPro" id="IPR029046">
    <property type="entry name" value="LolA/LolB/LppX"/>
</dbReference>
<reference evidence="2 3" key="1">
    <citation type="submission" date="2017-10" db="EMBL/GenBank/DDBJ databases">
        <title>Sequencing the genomes of 1000 actinobacteria strains.</title>
        <authorList>
            <person name="Klenk H.-P."/>
        </authorList>
    </citation>
    <scope>NUCLEOTIDE SEQUENCE [LARGE SCALE GENOMIC DNA]</scope>
    <source>
        <strain evidence="2 3">DSM 21801</strain>
    </source>
</reference>
<organism evidence="2 3">
    <name type="scientific">Serinibacter salmoneus</name>
    <dbReference type="NCBI Taxonomy" id="556530"/>
    <lineage>
        <taxon>Bacteria</taxon>
        <taxon>Bacillati</taxon>
        <taxon>Actinomycetota</taxon>
        <taxon>Actinomycetes</taxon>
        <taxon>Micrococcales</taxon>
        <taxon>Beutenbergiaceae</taxon>
        <taxon>Serinibacter</taxon>
    </lineage>
</organism>
<dbReference type="Gene3D" id="2.50.20.10">
    <property type="entry name" value="Lipoprotein localisation LolA/LolB/LppX"/>
    <property type="match status" value="1"/>
</dbReference>
<dbReference type="PANTHER" id="PTHR37507:SF2">
    <property type="entry name" value="SPORULATION PROTEIN YDCC"/>
    <property type="match status" value="1"/>
</dbReference>
<dbReference type="RefSeq" id="WP_098467959.1">
    <property type="nucleotide sequence ID" value="NZ_PDJD01000001.1"/>
</dbReference>
<dbReference type="PANTHER" id="PTHR37507">
    <property type="entry name" value="SPORULATION PROTEIN YDCC"/>
    <property type="match status" value="1"/>
</dbReference>
<keyword evidence="1" id="KW-0732">Signal</keyword>
<proteinExistence type="predicted"/>
<comment type="caution">
    <text evidence="2">The sequence shown here is derived from an EMBL/GenBank/DDBJ whole genome shotgun (WGS) entry which is preliminary data.</text>
</comment>
<protein>
    <recommendedName>
        <fullName evidence="4">Outer membrane lipoprotein-sorting protein</fullName>
    </recommendedName>
</protein>
<evidence type="ECO:0000313" key="2">
    <source>
        <dbReference type="EMBL" id="PFG18717.1"/>
    </source>
</evidence>
<evidence type="ECO:0008006" key="4">
    <source>
        <dbReference type="Google" id="ProtNLM"/>
    </source>
</evidence>
<dbReference type="AlphaFoldDB" id="A0A2A9CWB1"/>
<sequence length="415" mass="42849">MNATARTRARWAVPGAVALAVAAAVAVPTLASADAGDLPETTPTDLLADVAAAEPFALSGTAVYTARLGLPELTAEMTGGADPLNLLSGSSTIRVWTDGAERSRVALLGSASEYSVVMDGPQMWTYSSADNAVTHLSLDTESLAMSEEFAAQEAMPTGEVPTPTEFAEHLLAVAEENAQVTLGEDVRVAGRDAYQLLLTPTTPGTLLQEVSIAVDGETYLPLSVQVWSTQEPGAPALELAFTDLTYETPSDAALAFSAPAGAAVTEHALSADDLREQSMHQGEAPTLPGDLTNEATEGATLPEGVSVSGEGWAEIVRVEDVDLTALLSGDPEQVQAELADSPFADGRNGDLMEEFKGEGDGFGVDGNALFDQLTTPVEGGRLFSSTLLSALITDDGVLYVGSVPTQALLAEAGLA</sequence>
<dbReference type="Proteomes" id="UP000224915">
    <property type="component" value="Unassembled WGS sequence"/>
</dbReference>
<dbReference type="EMBL" id="PDJD01000001">
    <property type="protein sequence ID" value="PFG18717.1"/>
    <property type="molecule type" value="Genomic_DNA"/>
</dbReference>
<keyword evidence="3" id="KW-1185">Reference proteome</keyword>
<dbReference type="InterPro" id="IPR052944">
    <property type="entry name" value="Sporulation_related"/>
</dbReference>
<dbReference type="SUPFAM" id="SSF89392">
    <property type="entry name" value="Prokaryotic lipoproteins and lipoprotein localization factors"/>
    <property type="match status" value="1"/>
</dbReference>
<feature type="signal peptide" evidence="1">
    <location>
        <begin position="1"/>
        <end position="33"/>
    </location>
</feature>
<accession>A0A2A9CWB1</accession>
<name>A0A2A9CWB1_9MICO</name>
<feature type="chain" id="PRO_5012270234" description="Outer membrane lipoprotein-sorting protein" evidence="1">
    <location>
        <begin position="34"/>
        <end position="415"/>
    </location>
</feature>
<evidence type="ECO:0000256" key="1">
    <source>
        <dbReference type="SAM" id="SignalP"/>
    </source>
</evidence>
<evidence type="ECO:0000313" key="3">
    <source>
        <dbReference type="Proteomes" id="UP000224915"/>
    </source>
</evidence>
<dbReference type="OrthoDB" id="4822274at2"/>
<gene>
    <name evidence="2" type="ORF">ATL40_0260</name>
</gene>